<dbReference type="EMBL" id="CP099464">
    <property type="protein sequence ID" value="UUO13808.1"/>
    <property type="molecule type" value="Genomic_DNA"/>
</dbReference>
<feature type="signal peptide" evidence="1">
    <location>
        <begin position="1"/>
        <end position="22"/>
    </location>
</feature>
<proteinExistence type="predicted"/>
<gene>
    <name evidence="2" type="ORF">NG743_17280</name>
</gene>
<protein>
    <submittedName>
        <fullName evidence="2">COP23 domain-containing protein</fullName>
    </submittedName>
</protein>
<sequence length="175" mass="20143">MKLKPILQILSGLTITPMIALAVHQPSYAGEKYDCDTSTKDPITYVRTNRGREPMLLWQSNYFRTISKQERCRIVSDRLQRYDDNKMIPYLTSRKNINGYPVLCIVDRVRGNCLKEDVVVTLQPGTDSGRVLRQIKYFRRGAAGARPVPLSGSKTMFYEDGDFYINLNEILEEEN</sequence>
<evidence type="ECO:0000256" key="1">
    <source>
        <dbReference type="SAM" id="SignalP"/>
    </source>
</evidence>
<dbReference type="RefSeq" id="WP_257120555.1">
    <property type="nucleotide sequence ID" value="NZ_CP099464.1"/>
</dbReference>
<keyword evidence="3" id="KW-1185">Reference proteome</keyword>
<reference evidence="2" key="1">
    <citation type="submission" date="2022-06" db="EMBL/GenBank/DDBJ databases">
        <title>Nostosin G and Spiroidesin B from the Cyanobacterium Dolichospermum sp. NIES-1697.</title>
        <authorList>
            <person name="Phan C.-S."/>
            <person name="Mehjabin J.J."/>
            <person name="Anas A.R.J."/>
            <person name="Hayasaka M."/>
            <person name="Onoki R."/>
            <person name="Wang J."/>
            <person name="Umezawa T."/>
            <person name="Washio K."/>
            <person name="Morikawa M."/>
            <person name="Okino T."/>
        </authorList>
    </citation>
    <scope>NUCLEOTIDE SEQUENCE</scope>
    <source>
        <strain evidence="2">NIES-1697</strain>
    </source>
</reference>
<dbReference type="Proteomes" id="UP001057561">
    <property type="component" value="Chromosome"/>
</dbReference>
<evidence type="ECO:0000313" key="2">
    <source>
        <dbReference type="EMBL" id="UUO13808.1"/>
    </source>
</evidence>
<dbReference type="Pfam" id="PF14218">
    <property type="entry name" value="COP23"/>
    <property type="match status" value="1"/>
</dbReference>
<keyword evidence="1" id="KW-0732">Signal</keyword>
<accession>A0ABY5LPB7</accession>
<evidence type="ECO:0000313" key="3">
    <source>
        <dbReference type="Proteomes" id="UP001057561"/>
    </source>
</evidence>
<feature type="chain" id="PRO_5046840253" evidence="1">
    <location>
        <begin position="23"/>
        <end position="175"/>
    </location>
</feature>
<dbReference type="InterPro" id="IPR025478">
    <property type="entry name" value="COP23"/>
</dbReference>
<organism evidence="2 3">
    <name type="scientific">Dolichospermum heterosporum TAC447</name>
    <dbReference type="NCBI Taxonomy" id="747523"/>
    <lineage>
        <taxon>Bacteria</taxon>
        <taxon>Bacillati</taxon>
        <taxon>Cyanobacteriota</taxon>
        <taxon>Cyanophyceae</taxon>
        <taxon>Nostocales</taxon>
        <taxon>Aphanizomenonaceae</taxon>
        <taxon>Dolichospermum</taxon>
        <taxon>Dolichospermum heterosporum</taxon>
    </lineage>
</organism>
<name>A0ABY5LPB7_9CYAN</name>